<protein>
    <recommendedName>
        <fullName evidence="3">Glycosyltransferase family 1 protein</fullName>
    </recommendedName>
</protein>
<evidence type="ECO:0008006" key="3">
    <source>
        <dbReference type="Google" id="ProtNLM"/>
    </source>
</evidence>
<gene>
    <name evidence="1" type="ORF">DRJ00_04305</name>
</gene>
<sequence length="353" mass="41359">MKIGMMSRWNAACGVSMHAELVGRAWVQMGHALKVLAPEEWDKPLTREDEPYVRRCYCLPHHLDEKGKKRYFFDRSPFLEDFDVFVIQNLERMPMEDLLSVFPRIRKSSRTVLVIHEGGAPEDASFYRFCFDAVVCFDERYKDRFLRGIFPEEKIHIISYPCHPLKKGDKEEARKKLCLPLDKKIVFNYGLGVFRHLHLLPQLERLSKSCPLMFLTLTEVQDWYDLFEVAKKRYGFIELRKGPVSMELLYDYLHASDVLVLHKDSAEGVVVSSTIYACLGSGCPILAYETNFVENFSSEIIKYKNLRDFSRKLEDIFKEKPFVKETLSKAEEFVKKNSSFEVAKKFIELFERL</sequence>
<evidence type="ECO:0000313" key="2">
    <source>
        <dbReference type="Proteomes" id="UP000279422"/>
    </source>
</evidence>
<organism evidence="1 2">
    <name type="scientific">Aerophobetes bacterium</name>
    <dbReference type="NCBI Taxonomy" id="2030807"/>
    <lineage>
        <taxon>Bacteria</taxon>
        <taxon>Candidatus Aerophobota</taxon>
    </lineage>
</organism>
<accession>A0A497E3Y7</accession>
<name>A0A497E3Y7_UNCAE</name>
<proteinExistence type="predicted"/>
<dbReference type="Gene3D" id="3.40.50.2000">
    <property type="entry name" value="Glycogen Phosphorylase B"/>
    <property type="match status" value="2"/>
</dbReference>
<reference evidence="1 2" key="1">
    <citation type="submission" date="2018-06" db="EMBL/GenBank/DDBJ databases">
        <title>Extensive metabolic versatility and redundancy in microbially diverse, dynamic hydrothermal sediments.</title>
        <authorList>
            <person name="Dombrowski N."/>
            <person name="Teske A."/>
            <person name="Baker B.J."/>
        </authorList>
    </citation>
    <scope>NUCLEOTIDE SEQUENCE [LARGE SCALE GENOMIC DNA]</scope>
    <source>
        <strain evidence="1">B47_G16</strain>
    </source>
</reference>
<dbReference type="Proteomes" id="UP000279422">
    <property type="component" value="Unassembled WGS sequence"/>
</dbReference>
<evidence type="ECO:0000313" key="1">
    <source>
        <dbReference type="EMBL" id="RLE09380.1"/>
    </source>
</evidence>
<comment type="caution">
    <text evidence="1">The sequence shown here is derived from an EMBL/GenBank/DDBJ whole genome shotgun (WGS) entry which is preliminary data.</text>
</comment>
<dbReference type="AlphaFoldDB" id="A0A497E3Y7"/>
<dbReference type="SUPFAM" id="SSF53756">
    <property type="entry name" value="UDP-Glycosyltransferase/glycogen phosphorylase"/>
    <property type="match status" value="1"/>
</dbReference>
<dbReference type="EMBL" id="QMPZ01000048">
    <property type="protein sequence ID" value="RLE09380.1"/>
    <property type="molecule type" value="Genomic_DNA"/>
</dbReference>